<evidence type="ECO:0000313" key="2">
    <source>
        <dbReference type="EMBL" id="CAG7729255.1"/>
    </source>
</evidence>
<sequence>MGKLPLLEEFTFPPPPYFSVVVERPITVDNSKNNSTLSTQTTGNIGVHSCQPQTLALYSGHSAQYPCHHMVQECSLIEYVFAAQEKLSFHSNTNTGRGNVIVKTLGNGNRLLMSILNSTTVTTGHPGRMEWYTERRVTVSFNDPTGITIMNCEVFHNEVIVKAGNRLLGKIRGSSTSFTSFGDTPFAKNCDGKIIFETVDQGTGFIFVAANGITLARARKGTIHAYDFSVEFLKSMESSTKALIVVASYFMCQPKNFERSYSLCILPMFLLFIACIFLLMNWFKKRTRVGLNGC</sequence>
<keyword evidence="1" id="KW-0472">Membrane</keyword>
<dbReference type="AlphaFoldDB" id="A0A8J2JYG4"/>
<protein>
    <submittedName>
        <fullName evidence="2">Uncharacterized protein</fullName>
    </submittedName>
</protein>
<feature type="transmembrane region" description="Helical" evidence="1">
    <location>
        <begin position="260"/>
        <end position="283"/>
    </location>
</feature>
<accession>A0A8J2JYG4</accession>
<organism evidence="2 3">
    <name type="scientific">Allacma fusca</name>
    <dbReference type="NCBI Taxonomy" id="39272"/>
    <lineage>
        <taxon>Eukaryota</taxon>
        <taxon>Metazoa</taxon>
        <taxon>Ecdysozoa</taxon>
        <taxon>Arthropoda</taxon>
        <taxon>Hexapoda</taxon>
        <taxon>Collembola</taxon>
        <taxon>Symphypleona</taxon>
        <taxon>Sminthuridae</taxon>
        <taxon>Allacma</taxon>
    </lineage>
</organism>
<keyword evidence="1" id="KW-1133">Transmembrane helix</keyword>
<dbReference type="EMBL" id="CAJVCH010175997">
    <property type="protein sequence ID" value="CAG7729255.1"/>
    <property type="molecule type" value="Genomic_DNA"/>
</dbReference>
<proteinExistence type="predicted"/>
<evidence type="ECO:0000313" key="3">
    <source>
        <dbReference type="Proteomes" id="UP000708208"/>
    </source>
</evidence>
<keyword evidence="3" id="KW-1185">Reference proteome</keyword>
<keyword evidence="1" id="KW-0812">Transmembrane</keyword>
<reference evidence="2" key="1">
    <citation type="submission" date="2021-06" db="EMBL/GenBank/DDBJ databases">
        <authorList>
            <person name="Hodson N. C."/>
            <person name="Mongue J. A."/>
            <person name="Jaron S. K."/>
        </authorList>
    </citation>
    <scope>NUCLEOTIDE SEQUENCE</scope>
</reference>
<name>A0A8J2JYG4_9HEXA</name>
<comment type="caution">
    <text evidence="2">The sequence shown here is derived from an EMBL/GenBank/DDBJ whole genome shotgun (WGS) entry which is preliminary data.</text>
</comment>
<dbReference type="Proteomes" id="UP000708208">
    <property type="component" value="Unassembled WGS sequence"/>
</dbReference>
<evidence type="ECO:0000256" key="1">
    <source>
        <dbReference type="SAM" id="Phobius"/>
    </source>
</evidence>
<gene>
    <name evidence="2" type="ORF">AFUS01_LOCUS17985</name>
</gene>